<comment type="caution">
    <text evidence="2">The sequence shown here is derived from an EMBL/GenBank/DDBJ whole genome shotgun (WGS) entry which is preliminary data.</text>
</comment>
<dbReference type="Gene3D" id="2.60.40.1080">
    <property type="match status" value="2"/>
</dbReference>
<keyword evidence="3" id="KW-1185">Reference proteome</keyword>
<dbReference type="SUPFAM" id="SSF49373">
    <property type="entry name" value="Invasin/intimin cell-adhesion fragments"/>
    <property type="match status" value="2"/>
</dbReference>
<feature type="domain" description="BIG2" evidence="1">
    <location>
        <begin position="151"/>
        <end position="199"/>
    </location>
</feature>
<organism evidence="2 3">
    <name type="scientific">Flammeovirga aprica JL-4</name>
    <dbReference type="NCBI Taxonomy" id="694437"/>
    <lineage>
        <taxon>Bacteria</taxon>
        <taxon>Pseudomonadati</taxon>
        <taxon>Bacteroidota</taxon>
        <taxon>Cytophagia</taxon>
        <taxon>Cytophagales</taxon>
        <taxon>Flammeovirgaceae</taxon>
        <taxon>Flammeovirga</taxon>
    </lineage>
</organism>
<evidence type="ECO:0000313" key="3">
    <source>
        <dbReference type="Proteomes" id="UP000576082"/>
    </source>
</evidence>
<dbReference type="AlphaFoldDB" id="A0A7X9XB03"/>
<dbReference type="InterPro" id="IPR008964">
    <property type="entry name" value="Invasin/intimin_cell_adhesion"/>
</dbReference>
<evidence type="ECO:0000313" key="2">
    <source>
        <dbReference type="EMBL" id="NME70139.1"/>
    </source>
</evidence>
<dbReference type="PROSITE" id="PS51257">
    <property type="entry name" value="PROKAR_LIPOPROTEIN"/>
    <property type="match status" value="1"/>
</dbReference>
<dbReference type="RefSeq" id="WP_169658385.1">
    <property type="nucleotide sequence ID" value="NZ_JABANE010000056.1"/>
</dbReference>
<accession>A0A7X9XB03</accession>
<reference evidence="2 3" key="1">
    <citation type="submission" date="2020-04" db="EMBL/GenBank/DDBJ databases">
        <title>Flammeovirga sp. SR4, a novel species isolated from seawater.</title>
        <authorList>
            <person name="Wang X."/>
        </authorList>
    </citation>
    <scope>NUCLEOTIDE SEQUENCE [LARGE SCALE GENOMIC DNA]</scope>
    <source>
        <strain evidence="2 3">ATCC 23126</strain>
    </source>
</reference>
<dbReference type="EMBL" id="JABANE010000056">
    <property type="protein sequence ID" value="NME70139.1"/>
    <property type="molecule type" value="Genomic_DNA"/>
</dbReference>
<dbReference type="InterPro" id="IPR003343">
    <property type="entry name" value="Big_2"/>
</dbReference>
<protein>
    <recommendedName>
        <fullName evidence="1">BIG2 domain-containing protein</fullName>
    </recommendedName>
</protein>
<proteinExistence type="predicted"/>
<dbReference type="Pfam" id="PF26182">
    <property type="entry name" value="Ig_NUP210_5th"/>
    <property type="match status" value="1"/>
</dbReference>
<dbReference type="Pfam" id="PF02368">
    <property type="entry name" value="Big_2"/>
    <property type="match status" value="1"/>
</dbReference>
<evidence type="ECO:0000259" key="1">
    <source>
        <dbReference type="Pfam" id="PF02368"/>
    </source>
</evidence>
<gene>
    <name evidence="2" type="ORF">HHU12_19345</name>
</gene>
<dbReference type="Proteomes" id="UP000576082">
    <property type="component" value="Unassembled WGS sequence"/>
</dbReference>
<name>A0A7X9XB03_9BACT</name>
<sequence>MKHINLFKYISLLFFVSLIIGCQDTEEKDQIPPYQGEEELRISPWQLPFPLRQGDSLTFMAYSKVHDEVMDGVSWRVLNHPEVLSIDDKTGEVIGLQEGYATVVATNEITSQADTSYVVVAQDRTPVVTVSRVLIKVDEDTEVENIGVPLGRTTQIGALTVPYDIAYMGLIRYYSEDPSIATVDQSGKISGKKLGTTFIGVETLNEDGDRISDILIVEVTNPVPLTSITVKDDPIIMFKDITAVPEVSYLPENGSEIDFLYFSTDKEVLDVVEEKTLLKPLKAGETSLFISNGKISAGPFNVKVIELQGLSIRSKTGGNFMKKSGQYLDLECTTLDGSSVIPNKNLEWTSSDESVLVVDENGIVRSVTGDGTATVTVRTIVGEEHIAHFEIKVQSEIHYFSVDNPDNINIPKEDGIIHGGNLQQEVVVGENASGEQSKLLKLTRKKHQWADINIKLEKEIDLRYNGLFSVWVKVEDPGREVTYKNLEMRMSQAGENPRMLRQEIRVDPEKYGQWVRYVFDFSGVEDPDDRVYTNVIIHFAYNDLDYNNEATTSEGMVFYVDKITGPHLRD</sequence>